<evidence type="ECO:0000256" key="6">
    <source>
        <dbReference type="ARBA" id="ARBA00023002"/>
    </source>
</evidence>
<gene>
    <name evidence="14" type="primary">lpdA</name>
    <name evidence="14" type="ORF">ACFQPF_00190</name>
</gene>
<evidence type="ECO:0000256" key="8">
    <source>
        <dbReference type="ARBA" id="ARBA00023157"/>
    </source>
</evidence>
<evidence type="ECO:0000256" key="11">
    <source>
        <dbReference type="RuleBase" id="RU003692"/>
    </source>
</evidence>
<evidence type="ECO:0000256" key="7">
    <source>
        <dbReference type="ARBA" id="ARBA00023027"/>
    </source>
</evidence>
<evidence type="ECO:0000256" key="9">
    <source>
        <dbReference type="ARBA" id="ARBA00023284"/>
    </source>
</evidence>
<comment type="catalytic activity">
    <reaction evidence="10 11">
        <text>N(6)-[(R)-dihydrolipoyl]-L-lysyl-[protein] + NAD(+) = N(6)-[(R)-lipoyl]-L-lysyl-[protein] + NADH + H(+)</text>
        <dbReference type="Rhea" id="RHEA:15045"/>
        <dbReference type="Rhea" id="RHEA-COMP:10474"/>
        <dbReference type="Rhea" id="RHEA-COMP:10475"/>
        <dbReference type="ChEBI" id="CHEBI:15378"/>
        <dbReference type="ChEBI" id="CHEBI:57540"/>
        <dbReference type="ChEBI" id="CHEBI:57945"/>
        <dbReference type="ChEBI" id="CHEBI:83099"/>
        <dbReference type="ChEBI" id="CHEBI:83100"/>
        <dbReference type="EC" id="1.8.1.4"/>
    </reaction>
</comment>
<dbReference type="Pfam" id="PF07992">
    <property type="entry name" value="Pyr_redox_2"/>
    <property type="match status" value="1"/>
</dbReference>
<feature type="domain" description="Pyridine nucleotide-disulphide oxidoreductase dimerisation" evidence="12">
    <location>
        <begin position="347"/>
        <end position="455"/>
    </location>
</feature>
<keyword evidence="6 11" id="KW-0560">Oxidoreductase</keyword>
<dbReference type="GO" id="GO:0004148">
    <property type="term" value="F:dihydrolipoyl dehydrogenase (NADH) activity"/>
    <property type="evidence" value="ECO:0007669"/>
    <property type="project" value="UniProtKB-EC"/>
</dbReference>
<dbReference type="EC" id="1.8.1.4" evidence="2 11"/>
<keyword evidence="8" id="KW-1015">Disulfide bond</keyword>
<organism evidence="14 15">
    <name type="scientific">Fictibacillus iocasae</name>
    <dbReference type="NCBI Taxonomy" id="2715437"/>
    <lineage>
        <taxon>Bacteria</taxon>
        <taxon>Bacillati</taxon>
        <taxon>Bacillota</taxon>
        <taxon>Bacilli</taxon>
        <taxon>Bacillales</taxon>
        <taxon>Fictibacillaceae</taxon>
        <taxon>Fictibacillus</taxon>
    </lineage>
</organism>
<dbReference type="EMBL" id="JBHTCP010000002">
    <property type="protein sequence ID" value="MFC7370093.1"/>
    <property type="molecule type" value="Genomic_DNA"/>
</dbReference>
<evidence type="ECO:0000259" key="13">
    <source>
        <dbReference type="Pfam" id="PF07992"/>
    </source>
</evidence>
<comment type="similarity">
    <text evidence="1 11">Belongs to the class-I pyridine nucleotide-disulfide oxidoreductase family.</text>
</comment>
<keyword evidence="4 11" id="KW-0285">Flavoprotein</keyword>
<dbReference type="SUPFAM" id="SSF51905">
    <property type="entry name" value="FAD/NAD(P)-binding domain"/>
    <property type="match status" value="1"/>
</dbReference>
<keyword evidence="7 11" id="KW-0520">NAD</keyword>
<accession>A0ABW2NLJ8</accession>
<dbReference type="RefSeq" id="WP_379744710.1">
    <property type="nucleotide sequence ID" value="NZ_JBHTCP010000002.1"/>
</dbReference>
<dbReference type="SUPFAM" id="SSF55424">
    <property type="entry name" value="FAD/NAD-linked reductases, dimerisation (C-terminal) domain"/>
    <property type="match status" value="1"/>
</dbReference>
<dbReference type="InterPro" id="IPR004099">
    <property type="entry name" value="Pyr_nucl-diS_OxRdtase_dimer"/>
</dbReference>
<dbReference type="PRINTS" id="PR00368">
    <property type="entry name" value="FADPNR"/>
</dbReference>
<dbReference type="InterPro" id="IPR006258">
    <property type="entry name" value="Lipoamide_DH"/>
</dbReference>
<comment type="miscellaneous">
    <text evidence="11">The active site is a redox-active disulfide bond.</text>
</comment>
<evidence type="ECO:0000313" key="15">
    <source>
        <dbReference type="Proteomes" id="UP001596549"/>
    </source>
</evidence>
<dbReference type="InterPro" id="IPR050151">
    <property type="entry name" value="Class-I_Pyr_Nuc-Dis_Oxidored"/>
</dbReference>
<name>A0ABW2NLJ8_9BACL</name>
<evidence type="ECO:0000256" key="3">
    <source>
        <dbReference type="ARBA" id="ARBA00016961"/>
    </source>
</evidence>
<evidence type="ECO:0000256" key="1">
    <source>
        <dbReference type="ARBA" id="ARBA00007532"/>
    </source>
</evidence>
<evidence type="ECO:0000313" key="14">
    <source>
        <dbReference type="EMBL" id="MFC7370093.1"/>
    </source>
</evidence>
<dbReference type="InterPro" id="IPR012999">
    <property type="entry name" value="Pyr_OxRdtase_I_AS"/>
</dbReference>
<evidence type="ECO:0000256" key="10">
    <source>
        <dbReference type="ARBA" id="ARBA00049187"/>
    </source>
</evidence>
<reference evidence="15" key="1">
    <citation type="journal article" date="2019" name="Int. J. Syst. Evol. Microbiol.">
        <title>The Global Catalogue of Microorganisms (GCM) 10K type strain sequencing project: providing services to taxonomists for standard genome sequencing and annotation.</title>
        <authorList>
            <consortium name="The Broad Institute Genomics Platform"/>
            <consortium name="The Broad Institute Genome Sequencing Center for Infectious Disease"/>
            <person name="Wu L."/>
            <person name="Ma J."/>
        </authorList>
    </citation>
    <scope>NUCLEOTIDE SEQUENCE [LARGE SCALE GENOMIC DNA]</scope>
    <source>
        <strain evidence="15">NBRC 106396</strain>
    </source>
</reference>
<evidence type="ECO:0000256" key="2">
    <source>
        <dbReference type="ARBA" id="ARBA00012608"/>
    </source>
</evidence>
<dbReference type="InterPro" id="IPR001100">
    <property type="entry name" value="Pyr_nuc-diS_OxRdtase"/>
</dbReference>
<comment type="cofactor">
    <cofactor evidence="11">
        <name>FAD</name>
        <dbReference type="ChEBI" id="CHEBI:57692"/>
    </cofactor>
    <text evidence="11">Binds 1 FAD per subunit.</text>
</comment>
<dbReference type="Gene3D" id="3.30.390.30">
    <property type="match status" value="1"/>
</dbReference>
<feature type="domain" description="FAD/NAD(P)-binding" evidence="13">
    <location>
        <begin position="11"/>
        <end position="328"/>
    </location>
</feature>
<keyword evidence="5 11" id="KW-0274">FAD</keyword>
<evidence type="ECO:0000256" key="5">
    <source>
        <dbReference type="ARBA" id="ARBA00022827"/>
    </source>
</evidence>
<comment type="caution">
    <text evidence="14">The sequence shown here is derived from an EMBL/GenBank/DDBJ whole genome shotgun (WGS) entry which is preliminary data.</text>
</comment>
<dbReference type="PRINTS" id="PR00411">
    <property type="entry name" value="PNDRDTASEI"/>
</dbReference>
<dbReference type="PANTHER" id="PTHR22912">
    <property type="entry name" value="DISULFIDE OXIDOREDUCTASE"/>
    <property type="match status" value="1"/>
</dbReference>
<keyword evidence="15" id="KW-1185">Reference proteome</keyword>
<dbReference type="PIRSF" id="PIRSF000350">
    <property type="entry name" value="Mercury_reductase_MerA"/>
    <property type="match status" value="1"/>
</dbReference>
<keyword evidence="9 11" id="KW-0676">Redox-active center</keyword>
<proteinExistence type="inferred from homology"/>
<dbReference type="Pfam" id="PF02852">
    <property type="entry name" value="Pyr_redox_dim"/>
    <property type="match status" value="1"/>
</dbReference>
<dbReference type="InterPro" id="IPR023753">
    <property type="entry name" value="FAD/NAD-binding_dom"/>
</dbReference>
<sequence>MVVGDFATKKQLIIIGGGPGGYHAAIRAAQLGLEVLIIEKEKLGGVCLHKGCIPSKSLTHAANSYSQLSHMKDMGIQTGETSFHLETFAAYQTSVVSGLQKGIEALIKANKIELLSGTASIMSENRIGVDSGHHFEMYEFEHLLIASGSSPVMPAGAKLSERVHTPHTLWTQRELPGHLIVYGHDYFALEAASSFRNLGSEVTLITPENGFGFDSSLEKELQRVLKKSRIKLFKKSVWSSVQEDDEAVTLSLDNGKGETLAVEGTHLLISAGYEPNLEGLGLEALNMERDSRGFIIVNSQSQTNVSNVYAAGDCTIGPKLASKAIKQGKVAAETMAGMKSEYSLAFVPSIVHSVPPVATVGLSEEDAIAQGIEVNIGQFAMGGNGYASLIGQKEGVVKVITDASNDVLLGVHMMGAGATEMIQNATSSLEMVAREEDITYPIYAHPALNESWLEAAESLTGKAIHIPPAKKRDISKV</sequence>
<dbReference type="InterPro" id="IPR036188">
    <property type="entry name" value="FAD/NAD-bd_sf"/>
</dbReference>
<dbReference type="Gene3D" id="3.50.50.60">
    <property type="entry name" value="FAD/NAD(P)-binding domain"/>
    <property type="match status" value="2"/>
</dbReference>
<dbReference type="PANTHER" id="PTHR22912:SF151">
    <property type="entry name" value="DIHYDROLIPOYL DEHYDROGENASE, MITOCHONDRIAL"/>
    <property type="match status" value="1"/>
</dbReference>
<evidence type="ECO:0000256" key="4">
    <source>
        <dbReference type="ARBA" id="ARBA00022630"/>
    </source>
</evidence>
<evidence type="ECO:0000259" key="12">
    <source>
        <dbReference type="Pfam" id="PF02852"/>
    </source>
</evidence>
<dbReference type="PROSITE" id="PS00076">
    <property type="entry name" value="PYRIDINE_REDOX_1"/>
    <property type="match status" value="1"/>
</dbReference>
<dbReference type="InterPro" id="IPR016156">
    <property type="entry name" value="FAD/NAD-linked_Rdtase_dimer_sf"/>
</dbReference>
<dbReference type="Proteomes" id="UP001596549">
    <property type="component" value="Unassembled WGS sequence"/>
</dbReference>
<protein>
    <recommendedName>
        <fullName evidence="3 11">Dihydrolipoyl dehydrogenase</fullName>
        <ecNumber evidence="2 11">1.8.1.4</ecNumber>
    </recommendedName>
</protein>
<dbReference type="NCBIfam" id="TIGR01350">
    <property type="entry name" value="lipoamide_DH"/>
    <property type="match status" value="1"/>
</dbReference>